<feature type="signal peptide" evidence="1">
    <location>
        <begin position="1"/>
        <end position="37"/>
    </location>
</feature>
<dbReference type="InterPro" id="IPR003737">
    <property type="entry name" value="GlcNAc_PI_deacetylase-related"/>
</dbReference>
<dbReference type="Proteomes" id="UP000437862">
    <property type="component" value="Chromosome"/>
</dbReference>
<name>A0ABX6FRB1_9BURK</name>
<dbReference type="Pfam" id="PF02585">
    <property type="entry name" value="PIG-L"/>
    <property type="match status" value="1"/>
</dbReference>
<feature type="chain" id="PRO_5045423016" description="PIG-L family deacetylase" evidence="1">
    <location>
        <begin position="38"/>
        <end position="373"/>
    </location>
</feature>
<evidence type="ECO:0000313" key="2">
    <source>
        <dbReference type="EMBL" id="QGZ40085.1"/>
    </source>
</evidence>
<gene>
    <name evidence="2" type="ORF">GO485_14130</name>
</gene>
<organism evidence="2 3">
    <name type="scientific">Pseudoduganella flava</name>
    <dbReference type="NCBI Taxonomy" id="871742"/>
    <lineage>
        <taxon>Bacteria</taxon>
        <taxon>Pseudomonadati</taxon>
        <taxon>Pseudomonadota</taxon>
        <taxon>Betaproteobacteria</taxon>
        <taxon>Burkholderiales</taxon>
        <taxon>Oxalobacteraceae</taxon>
        <taxon>Telluria group</taxon>
        <taxon>Pseudoduganella</taxon>
    </lineage>
</organism>
<reference evidence="2 3" key="1">
    <citation type="submission" date="2019-12" db="EMBL/GenBank/DDBJ databases">
        <title>Draft Genome Sequences of Six Type Strains of the Genus Massilia.</title>
        <authorList>
            <person name="Miess H."/>
            <person name="Frediansyah A."/>
            <person name="Goeker M."/>
            <person name="Gross H."/>
        </authorList>
    </citation>
    <scope>NUCLEOTIDE SEQUENCE [LARGE SCALE GENOMIC DNA]</scope>
    <source>
        <strain evidence="2 3">DSM 26639</strain>
    </source>
</reference>
<protein>
    <recommendedName>
        <fullName evidence="4">PIG-L family deacetylase</fullName>
    </recommendedName>
</protein>
<proteinExistence type="predicted"/>
<evidence type="ECO:0000313" key="3">
    <source>
        <dbReference type="Proteomes" id="UP000437862"/>
    </source>
</evidence>
<dbReference type="Gene3D" id="3.40.50.10320">
    <property type="entry name" value="LmbE-like"/>
    <property type="match status" value="1"/>
</dbReference>
<dbReference type="EMBL" id="CP046904">
    <property type="protein sequence ID" value="QGZ40085.1"/>
    <property type="molecule type" value="Genomic_DNA"/>
</dbReference>
<evidence type="ECO:0000256" key="1">
    <source>
        <dbReference type="SAM" id="SignalP"/>
    </source>
</evidence>
<sequence length="373" mass="40469">MNSSPITCKGHPMKKMLALATSVTLAGMFAAANPASAAVFVVAHPDDDILMMGANLLTDIKGNYKTVIIVVTAGDAANGAAPMAPGYTADIATSFNTGTTPYYRARLNARLNALATWIPASYPRPWQITTEAFGPYFGGVPTYVEKATLGNVIEYHINLPDQFEGNQYTTIENLNNTSGATGDYYAYDVTGKNVYNIHSLREIVRQIIKRNFPSEPNLVINYQEPAWRNASYQPVPRMDPSATDHIDHTAVGKMVKDAIAGVPAYYCMTEAIYYGYVQAANLPSPNFPNAINDQRLGYEALHQTLSTQGNIIPFHPGDAVSGGTWGTTQVYSPTITGQQRQRGAMDAFHTSFYGKQIWYGIPSTGPCNLGVNG</sequence>
<keyword evidence="1" id="KW-0732">Signal</keyword>
<dbReference type="SUPFAM" id="SSF102588">
    <property type="entry name" value="LmbE-like"/>
    <property type="match status" value="1"/>
</dbReference>
<evidence type="ECO:0008006" key="4">
    <source>
        <dbReference type="Google" id="ProtNLM"/>
    </source>
</evidence>
<accession>A0ABX6FRB1</accession>
<keyword evidence="3" id="KW-1185">Reference proteome</keyword>
<dbReference type="InterPro" id="IPR024078">
    <property type="entry name" value="LmbE-like_dom_sf"/>
</dbReference>